<proteinExistence type="inferred from homology"/>
<keyword evidence="5 8" id="KW-0812">Transmembrane</keyword>
<dbReference type="InterPro" id="IPR011701">
    <property type="entry name" value="MFS"/>
</dbReference>
<feature type="transmembrane region" description="Helical" evidence="8">
    <location>
        <begin position="367"/>
        <end position="387"/>
    </location>
</feature>
<keyword evidence="4" id="KW-1003">Cell membrane</keyword>
<keyword evidence="3" id="KW-0813">Transport</keyword>
<dbReference type="GO" id="GO:0005886">
    <property type="term" value="C:plasma membrane"/>
    <property type="evidence" value="ECO:0007669"/>
    <property type="project" value="UniProtKB-SubCell"/>
</dbReference>
<evidence type="ECO:0000256" key="4">
    <source>
        <dbReference type="ARBA" id="ARBA00022475"/>
    </source>
</evidence>
<keyword evidence="11" id="KW-1185">Reference proteome</keyword>
<dbReference type="InterPro" id="IPR036259">
    <property type="entry name" value="MFS_trans_sf"/>
</dbReference>
<gene>
    <name evidence="10" type="ORF">LVY65_10190</name>
</gene>
<dbReference type="Pfam" id="PF07690">
    <property type="entry name" value="MFS_1"/>
    <property type="match status" value="1"/>
</dbReference>
<feature type="domain" description="Major facilitator superfamily (MFS) profile" evidence="9">
    <location>
        <begin position="19"/>
        <end position="395"/>
    </location>
</feature>
<evidence type="ECO:0000256" key="7">
    <source>
        <dbReference type="ARBA" id="ARBA00023136"/>
    </source>
</evidence>
<feature type="transmembrane region" description="Helical" evidence="8">
    <location>
        <begin position="280"/>
        <end position="301"/>
    </location>
</feature>
<evidence type="ECO:0000256" key="2">
    <source>
        <dbReference type="ARBA" id="ARBA00008335"/>
    </source>
</evidence>
<dbReference type="InterPro" id="IPR020846">
    <property type="entry name" value="MFS_dom"/>
</dbReference>
<feature type="transmembrane region" description="Helical" evidence="8">
    <location>
        <begin position="85"/>
        <end position="104"/>
    </location>
</feature>
<dbReference type="Proteomes" id="UP001139410">
    <property type="component" value="Unassembled WGS sequence"/>
</dbReference>
<dbReference type="AlphaFoldDB" id="A0A9X1QMW1"/>
<feature type="transmembrane region" description="Helical" evidence="8">
    <location>
        <begin position="250"/>
        <end position="268"/>
    </location>
</feature>
<evidence type="ECO:0000256" key="8">
    <source>
        <dbReference type="SAM" id="Phobius"/>
    </source>
</evidence>
<dbReference type="RefSeq" id="WP_235068013.1">
    <property type="nucleotide sequence ID" value="NZ_JAKFGM010000003.1"/>
</dbReference>
<dbReference type="EMBL" id="JAKFGM010000003">
    <property type="protein sequence ID" value="MCF2515429.1"/>
    <property type="molecule type" value="Genomic_DNA"/>
</dbReference>
<dbReference type="PROSITE" id="PS50850">
    <property type="entry name" value="MFS"/>
    <property type="match status" value="1"/>
</dbReference>
<feature type="transmembrane region" description="Helical" evidence="8">
    <location>
        <begin position="143"/>
        <end position="168"/>
    </location>
</feature>
<feature type="transmembrane region" description="Helical" evidence="8">
    <location>
        <begin position="57"/>
        <end position="78"/>
    </location>
</feature>
<comment type="caution">
    <text evidence="10">The sequence shown here is derived from an EMBL/GenBank/DDBJ whole genome shotgun (WGS) entry which is preliminary data.</text>
</comment>
<sequence length="398" mass="41381">MNQIAISAVAPLPALSPARSLLIAVIGFLTLVDLFATQAILPSLAAEYGVIPSEIGVAANSTTLGMAVAGLLVGAFSANVERKRAITLSLLILSVPTALLAFAPNLTIFALLRVTQGLFMAAAFTLTLTHLAERCEHRTATALAAYVTGVVASNLIGRLTAAFVAGLVGATSSFLFFAALNVAGAVLVAFALTRNEPEAMTEHGRFWSAWARHLARPELLRTFAIGFLILFAFIGVFTYVGFVLMRPPHALSMGALGLVFLVFAPSMVTTPAAGRITDRYGPGVTIPASLGIALAGLALMVLPSLTFVIVGMTLVGIGTFFAQAVATGHVGRVAEGDKAAASGLYLSSYYCGGLFGAAIVGQLFDRFGWNAAVAGTSAALGLAAWLGRKLRMKRKVHE</sequence>
<comment type="similarity">
    <text evidence="2">Belongs to the major facilitator superfamily.</text>
</comment>
<evidence type="ECO:0000313" key="10">
    <source>
        <dbReference type="EMBL" id="MCF2515429.1"/>
    </source>
</evidence>
<comment type="subcellular location">
    <subcellularLocation>
        <location evidence="1">Cell membrane</location>
        <topology evidence="1">Multi-pass membrane protein</topology>
    </subcellularLocation>
</comment>
<keyword evidence="7 8" id="KW-0472">Membrane</keyword>
<name>A0A9X1QMW1_9SPHN</name>
<evidence type="ECO:0000256" key="3">
    <source>
        <dbReference type="ARBA" id="ARBA00022448"/>
    </source>
</evidence>
<dbReference type="CDD" id="cd17324">
    <property type="entry name" value="MFS_NepI_like"/>
    <property type="match status" value="1"/>
</dbReference>
<feature type="transmembrane region" description="Helical" evidence="8">
    <location>
        <begin position="21"/>
        <end position="45"/>
    </location>
</feature>
<feature type="transmembrane region" description="Helical" evidence="8">
    <location>
        <begin position="339"/>
        <end position="361"/>
    </location>
</feature>
<feature type="transmembrane region" description="Helical" evidence="8">
    <location>
        <begin position="174"/>
        <end position="193"/>
    </location>
</feature>
<evidence type="ECO:0000256" key="5">
    <source>
        <dbReference type="ARBA" id="ARBA00022692"/>
    </source>
</evidence>
<feature type="transmembrane region" description="Helical" evidence="8">
    <location>
        <begin position="222"/>
        <end position="244"/>
    </location>
</feature>
<reference evidence="10" key="1">
    <citation type="submission" date="2022-01" db="EMBL/GenBank/DDBJ databases">
        <authorList>
            <person name="Jo J.-H."/>
            <person name="Im W.-T."/>
        </authorList>
    </citation>
    <scope>NUCLEOTIDE SEQUENCE</scope>
    <source>
        <strain evidence="10">G124</strain>
    </source>
</reference>
<dbReference type="PANTHER" id="PTHR43271">
    <property type="entry name" value="BLL2771 PROTEIN"/>
    <property type="match status" value="1"/>
</dbReference>
<evidence type="ECO:0000256" key="1">
    <source>
        <dbReference type="ARBA" id="ARBA00004651"/>
    </source>
</evidence>
<feature type="transmembrane region" description="Helical" evidence="8">
    <location>
        <begin position="110"/>
        <end position="131"/>
    </location>
</feature>
<evidence type="ECO:0000313" key="11">
    <source>
        <dbReference type="Proteomes" id="UP001139410"/>
    </source>
</evidence>
<dbReference type="Gene3D" id="1.20.1250.20">
    <property type="entry name" value="MFS general substrate transporter like domains"/>
    <property type="match status" value="1"/>
</dbReference>
<dbReference type="GO" id="GO:0022857">
    <property type="term" value="F:transmembrane transporter activity"/>
    <property type="evidence" value="ECO:0007669"/>
    <property type="project" value="InterPro"/>
</dbReference>
<organism evidence="10 11">
    <name type="scientific">Sphingomonas cremea</name>
    <dbReference type="NCBI Taxonomy" id="2904799"/>
    <lineage>
        <taxon>Bacteria</taxon>
        <taxon>Pseudomonadati</taxon>
        <taxon>Pseudomonadota</taxon>
        <taxon>Alphaproteobacteria</taxon>
        <taxon>Sphingomonadales</taxon>
        <taxon>Sphingomonadaceae</taxon>
        <taxon>Sphingomonas</taxon>
    </lineage>
</organism>
<evidence type="ECO:0000259" key="9">
    <source>
        <dbReference type="PROSITE" id="PS50850"/>
    </source>
</evidence>
<evidence type="ECO:0000256" key="6">
    <source>
        <dbReference type="ARBA" id="ARBA00022989"/>
    </source>
</evidence>
<dbReference type="SUPFAM" id="SSF103473">
    <property type="entry name" value="MFS general substrate transporter"/>
    <property type="match status" value="1"/>
</dbReference>
<protein>
    <submittedName>
        <fullName evidence="10">MFS transporter</fullName>
    </submittedName>
</protein>
<accession>A0A9X1QMW1</accession>
<keyword evidence="6 8" id="KW-1133">Transmembrane helix</keyword>
<feature type="transmembrane region" description="Helical" evidence="8">
    <location>
        <begin position="307"/>
        <end position="327"/>
    </location>
</feature>
<dbReference type="PANTHER" id="PTHR43271:SF2">
    <property type="entry name" value="BLL2771 PROTEIN"/>
    <property type="match status" value="1"/>
</dbReference>